<evidence type="ECO:0000259" key="17">
    <source>
        <dbReference type="PROSITE" id="PS51975"/>
    </source>
</evidence>
<dbReference type="EMBL" id="JAGIKX010000001">
    <property type="protein sequence ID" value="MBP2256180.1"/>
    <property type="molecule type" value="Genomic_DNA"/>
</dbReference>
<evidence type="ECO:0000256" key="16">
    <source>
        <dbReference type="RuleBase" id="RU003515"/>
    </source>
</evidence>
<dbReference type="PROSITE" id="PS51975">
    <property type="entry name" value="RNASE_H_2"/>
    <property type="match status" value="1"/>
</dbReference>
<dbReference type="InterPro" id="IPR024567">
    <property type="entry name" value="RNase_HII/HIII_dom"/>
</dbReference>
<evidence type="ECO:0000256" key="10">
    <source>
        <dbReference type="ARBA" id="ARBA00022723"/>
    </source>
</evidence>
<evidence type="ECO:0000256" key="7">
    <source>
        <dbReference type="ARBA" id="ARBA00019179"/>
    </source>
</evidence>
<evidence type="ECO:0000256" key="5">
    <source>
        <dbReference type="ARBA" id="ARBA00007383"/>
    </source>
</evidence>
<evidence type="ECO:0000256" key="12">
    <source>
        <dbReference type="ARBA" id="ARBA00022801"/>
    </source>
</evidence>
<dbReference type="PANTHER" id="PTHR10954">
    <property type="entry name" value="RIBONUCLEASE H2 SUBUNIT A"/>
    <property type="match status" value="1"/>
</dbReference>
<dbReference type="GO" id="GO:0004523">
    <property type="term" value="F:RNA-DNA hybrid ribonuclease activity"/>
    <property type="evidence" value="ECO:0007669"/>
    <property type="project" value="UniProtKB-EC"/>
</dbReference>
<evidence type="ECO:0000313" key="18">
    <source>
        <dbReference type="EMBL" id="MBP2256180.1"/>
    </source>
</evidence>
<dbReference type="EC" id="3.1.26.4" evidence="6 14"/>
<dbReference type="PANTHER" id="PTHR10954:SF18">
    <property type="entry name" value="RIBONUCLEASE HII"/>
    <property type="match status" value="1"/>
</dbReference>
<keyword evidence="8 14" id="KW-0963">Cytoplasm</keyword>
<organism evidence="18 19">
    <name type="scientific">Virgibacillus alimentarius</name>
    <dbReference type="NCBI Taxonomy" id="698769"/>
    <lineage>
        <taxon>Bacteria</taxon>
        <taxon>Bacillati</taxon>
        <taxon>Bacillota</taxon>
        <taxon>Bacilli</taxon>
        <taxon>Bacillales</taxon>
        <taxon>Bacillaceae</taxon>
        <taxon>Virgibacillus</taxon>
    </lineage>
</organism>
<feature type="binding site" evidence="14 15">
    <location>
        <position position="77"/>
    </location>
    <ligand>
        <name>a divalent metal cation</name>
        <dbReference type="ChEBI" id="CHEBI:60240"/>
    </ligand>
</feature>
<comment type="function">
    <text evidence="3 14 16">Endonuclease that specifically degrades the RNA of RNA-DNA hybrids.</text>
</comment>
<dbReference type="Proteomes" id="UP001519294">
    <property type="component" value="Unassembled WGS sequence"/>
</dbReference>
<name>A0ABS4S3X2_9BACI</name>
<keyword evidence="9 14" id="KW-0540">Nuclease</keyword>
<feature type="domain" description="RNase H type-2" evidence="17">
    <location>
        <begin position="71"/>
        <end position="260"/>
    </location>
</feature>
<evidence type="ECO:0000256" key="2">
    <source>
        <dbReference type="ARBA" id="ARBA00001946"/>
    </source>
</evidence>
<comment type="cofactor">
    <cofactor evidence="2">
        <name>Mg(2+)</name>
        <dbReference type="ChEBI" id="CHEBI:18420"/>
    </cofactor>
</comment>
<evidence type="ECO:0000256" key="9">
    <source>
        <dbReference type="ARBA" id="ARBA00022722"/>
    </source>
</evidence>
<dbReference type="Pfam" id="PF01351">
    <property type="entry name" value="RNase_HII"/>
    <property type="match status" value="1"/>
</dbReference>
<dbReference type="NCBIfam" id="NF000594">
    <property type="entry name" value="PRK00015.1-1"/>
    <property type="match status" value="1"/>
</dbReference>
<dbReference type="RefSeq" id="WP_226370499.1">
    <property type="nucleotide sequence ID" value="NZ_JAGIKX010000001.1"/>
</dbReference>
<keyword evidence="19" id="KW-1185">Reference proteome</keyword>
<evidence type="ECO:0000256" key="3">
    <source>
        <dbReference type="ARBA" id="ARBA00004065"/>
    </source>
</evidence>
<comment type="similarity">
    <text evidence="5 14 16">Belongs to the RNase HII family.</text>
</comment>
<sequence>MQKKSILELKQLFDQGEMKEEWIEVLRSDKRKGVQKLIKSYEKRRQQEEALEKKFMEMSLYERQNYAKGNTLVAGIDEAGRGPLAGPVVAAAVILPPNFKLLGLNDSKQLTKTKRDMFFNTIKEQAISYGISIIDNQKIDQMNIFEATKYAMFDAFQQLKPKPNHLLIDAVELSPLPCTTEVLIKGDQKSITVAAASILAKVTRDRIMENIHKEYPAYEFSSNMGYGTKHHLKILFENGLTPYHRISYAPVRQVISESKSMGE</sequence>
<gene>
    <name evidence="14" type="primary">rnhB</name>
    <name evidence="18" type="ORF">J2Z81_000112</name>
</gene>
<keyword evidence="10 14" id="KW-0479">Metal-binding</keyword>
<evidence type="ECO:0000256" key="6">
    <source>
        <dbReference type="ARBA" id="ARBA00012180"/>
    </source>
</evidence>
<reference evidence="18 19" key="1">
    <citation type="submission" date="2021-03" db="EMBL/GenBank/DDBJ databases">
        <title>Genomic Encyclopedia of Type Strains, Phase IV (KMG-IV): sequencing the most valuable type-strain genomes for metagenomic binning, comparative biology and taxonomic classification.</title>
        <authorList>
            <person name="Goeker M."/>
        </authorList>
    </citation>
    <scope>NUCLEOTIDE SEQUENCE [LARGE SCALE GENOMIC DNA]</scope>
    <source>
        <strain evidence="18 19">DSM 25790</strain>
    </source>
</reference>
<evidence type="ECO:0000256" key="4">
    <source>
        <dbReference type="ARBA" id="ARBA00004496"/>
    </source>
</evidence>
<dbReference type="InterPro" id="IPR012337">
    <property type="entry name" value="RNaseH-like_sf"/>
</dbReference>
<comment type="subcellular location">
    <subcellularLocation>
        <location evidence="4 14">Cytoplasm</location>
    </subcellularLocation>
</comment>
<dbReference type="CDD" id="cd07182">
    <property type="entry name" value="RNase_HII_bacteria_HII_like"/>
    <property type="match status" value="1"/>
</dbReference>
<accession>A0ABS4S3X2</accession>
<evidence type="ECO:0000256" key="1">
    <source>
        <dbReference type="ARBA" id="ARBA00000077"/>
    </source>
</evidence>
<dbReference type="InterPro" id="IPR001352">
    <property type="entry name" value="RNase_HII/HIII"/>
</dbReference>
<dbReference type="InterPro" id="IPR022898">
    <property type="entry name" value="RNase_HII"/>
</dbReference>
<evidence type="ECO:0000256" key="13">
    <source>
        <dbReference type="ARBA" id="ARBA00023211"/>
    </source>
</evidence>
<dbReference type="HAMAP" id="MF_00052_B">
    <property type="entry name" value="RNase_HII_B"/>
    <property type="match status" value="1"/>
</dbReference>
<dbReference type="InterPro" id="IPR036397">
    <property type="entry name" value="RNaseH_sf"/>
</dbReference>
<dbReference type="NCBIfam" id="NF000595">
    <property type="entry name" value="PRK00015.1-3"/>
    <property type="match status" value="1"/>
</dbReference>
<evidence type="ECO:0000256" key="15">
    <source>
        <dbReference type="PROSITE-ProRule" id="PRU01319"/>
    </source>
</evidence>
<evidence type="ECO:0000256" key="14">
    <source>
        <dbReference type="HAMAP-Rule" id="MF_00052"/>
    </source>
</evidence>
<evidence type="ECO:0000256" key="11">
    <source>
        <dbReference type="ARBA" id="ARBA00022759"/>
    </source>
</evidence>
<feature type="binding site" evidence="14 15">
    <location>
        <position position="78"/>
    </location>
    <ligand>
        <name>a divalent metal cation</name>
        <dbReference type="ChEBI" id="CHEBI:60240"/>
    </ligand>
</feature>
<dbReference type="Gene3D" id="3.30.420.10">
    <property type="entry name" value="Ribonuclease H-like superfamily/Ribonuclease H"/>
    <property type="match status" value="1"/>
</dbReference>
<keyword evidence="12 14" id="KW-0378">Hydrolase</keyword>
<keyword evidence="13 14" id="KW-0464">Manganese</keyword>
<evidence type="ECO:0000313" key="19">
    <source>
        <dbReference type="Proteomes" id="UP001519294"/>
    </source>
</evidence>
<comment type="catalytic activity">
    <reaction evidence="1 14 15 16">
        <text>Endonucleolytic cleavage to 5'-phosphomonoester.</text>
        <dbReference type="EC" id="3.1.26.4"/>
    </reaction>
</comment>
<keyword evidence="11 14" id="KW-0255">Endonuclease</keyword>
<protein>
    <recommendedName>
        <fullName evidence="7 14">Ribonuclease HII</fullName>
        <shortName evidence="14">RNase HII</shortName>
        <ecNumber evidence="6 14">3.1.26.4</ecNumber>
    </recommendedName>
</protein>
<comment type="cofactor">
    <cofactor evidence="14 15">
        <name>Mn(2+)</name>
        <dbReference type="ChEBI" id="CHEBI:29035"/>
    </cofactor>
    <cofactor evidence="14 15">
        <name>Mg(2+)</name>
        <dbReference type="ChEBI" id="CHEBI:18420"/>
    </cofactor>
    <text evidence="14 15">Manganese or magnesium. Binds 1 divalent metal ion per monomer in the absence of substrate. May bind a second metal ion after substrate binding.</text>
</comment>
<comment type="caution">
    <text evidence="18">The sequence shown here is derived from an EMBL/GenBank/DDBJ whole genome shotgun (WGS) entry which is preliminary data.</text>
</comment>
<feature type="binding site" evidence="14 15">
    <location>
        <position position="169"/>
    </location>
    <ligand>
        <name>a divalent metal cation</name>
        <dbReference type="ChEBI" id="CHEBI:60240"/>
    </ligand>
</feature>
<evidence type="ECO:0000256" key="8">
    <source>
        <dbReference type="ARBA" id="ARBA00022490"/>
    </source>
</evidence>
<proteinExistence type="inferred from homology"/>
<dbReference type="SUPFAM" id="SSF53098">
    <property type="entry name" value="Ribonuclease H-like"/>
    <property type="match status" value="1"/>
</dbReference>